<dbReference type="Proteomes" id="UP000011761">
    <property type="component" value="Unassembled WGS sequence"/>
</dbReference>
<proteinExistence type="predicted"/>
<dbReference type="HOGENOM" id="CLU_005247_1_1_1"/>
<name>M2MT08_BAUPA</name>
<protein>
    <submittedName>
        <fullName evidence="2">Uncharacterized protein</fullName>
    </submittedName>
</protein>
<dbReference type="OMA" id="TSSIYHA"/>
<accession>M2MT08</accession>
<dbReference type="KEGG" id="bcom:BAUCODRAFT_119555"/>
<dbReference type="AlphaFoldDB" id="M2MT08"/>
<evidence type="ECO:0000313" key="2">
    <source>
        <dbReference type="EMBL" id="EMC99996.1"/>
    </source>
</evidence>
<evidence type="ECO:0000313" key="3">
    <source>
        <dbReference type="Proteomes" id="UP000011761"/>
    </source>
</evidence>
<dbReference type="STRING" id="717646.M2MT08"/>
<organism evidence="2 3">
    <name type="scientific">Baudoinia panamericana (strain UAMH 10762)</name>
    <name type="common">Angels' share fungus</name>
    <name type="synonym">Baudoinia compniacensis (strain UAMH 10762)</name>
    <dbReference type="NCBI Taxonomy" id="717646"/>
    <lineage>
        <taxon>Eukaryota</taxon>
        <taxon>Fungi</taxon>
        <taxon>Dikarya</taxon>
        <taxon>Ascomycota</taxon>
        <taxon>Pezizomycotina</taxon>
        <taxon>Dothideomycetes</taxon>
        <taxon>Dothideomycetidae</taxon>
        <taxon>Mycosphaerellales</taxon>
        <taxon>Teratosphaeriaceae</taxon>
        <taxon>Baudoinia</taxon>
    </lineage>
</organism>
<reference evidence="2 3" key="1">
    <citation type="journal article" date="2012" name="PLoS Pathog.">
        <title>Diverse lifestyles and strategies of plant pathogenesis encoded in the genomes of eighteen Dothideomycetes fungi.</title>
        <authorList>
            <person name="Ohm R.A."/>
            <person name="Feau N."/>
            <person name="Henrissat B."/>
            <person name="Schoch C.L."/>
            <person name="Horwitz B.A."/>
            <person name="Barry K.W."/>
            <person name="Condon B.J."/>
            <person name="Copeland A.C."/>
            <person name="Dhillon B."/>
            <person name="Glaser F."/>
            <person name="Hesse C.N."/>
            <person name="Kosti I."/>
            <person name="LaButti K."/>
            <person name="Lindquist E.A."/>
            <person name="Lucas S."/>
            <person name="Salamov A.A."/>
            <person name="Bradshaw R.E."/>
            <person name="Ciuffetti L."/>
            <person name="Hamelin R.C."/>
            <person name="Kema G.H.J."/>
            <person name="Lawrence C."/>
            <person name="Scott J.A."/>
            <person name="Spatafora J.W."/>
            <person name="Turgeon B.G."/>
            <person name="de Wit P.J.G.M."/>
            <person name="Zhong S."/>
            <person name="Goodwin S.B."/>
            <person name="Grigoriev I.V."/>
        </authorList>
    </citation>
    <scope>NUCLEOTIDE SEQUENCE [LARGE SCALE GENOMIC DNA]</scope>
    <source>
        <strain evidence="2 3">UAMH 10762</strain>
    </source>
</reference>
<sequence length="630" mass="71678">MAEHEPQIQITREGYRAVMRIQLTQSKTTAEKRWAQLKAQSWPPWKHERTAMDSFITPEYGMTRVGVTLRRMREAGYGMTAWERAAEMYAGWDVDGTPTIQTRAYMRTEGIPNGPETEVWVARISATRTAQEAWAAYLAYEDAKLPSNPDVLLAIFKKLHSEEQRQAEASGKQHARKSKHVLPGDRREVEPLPPSIHLYTYTRTPVPTVDSFHRQLCISGVTLSGPTLAFIVANASRLQLGFHYLETSPYKPAIHRMLSLDPHVDANDIPVPVFTAVIQLLCRFPNVPMAKKRHKPRPIWPTFYSTEPLLVKQSLNLRHPLVFALELLHIRRPTFRPAWNAVLRGLVHQQTLKSMRFLGESGEMQESESDSGLGNEKGAILAYRLVRRTLAMLQELHVDLDMYGFHYLCIAVENATLACCRILQRDIGTNLAQADQHVADRSAVREAVDLLRSSSHSKRLKNEFALLVGLDTEASQTTPADARLPRLLLAPSTAVLHAYVRALGWMADYAGILAVVKFTVEYRMELLTRQAQERNAEEMVRKVIVATRVFLERSWLENGDGGKVVRETDLQDGDRRLQNLRRLHLPASADTVAEVQALIETVPEWQGWASDEEVEEYCSDWRFRHVRDMS</sequence>
<dbReference type="OrthoDB" id="410701at2759"/>
<dbReference type="eggNOG" id="ENOG502S19W">
    <property type="taxonomic scope" value="Eukaryota"/>
</dbReference>
<dbReference type="EMBL" id="KB445551">
    <property type="protein sequence ID" value="EMC99996.1"/>
    <property type="molecule type" value="Genomic_DNA"/>
</dbReference>
<dbReference type="GeneID" id="19107421"/>
<dbReference type="RefSeq" id="XP_007673431.1">
    <property type="nucleotide sequence ID" value="XM_007675241.1"/>
</dbReference>
<evidence type="ECO:0000256" key="1">
    <source>
        <dbReference type="SAM" id="MobiDB-lite"/>
    </source>
</evidence>
<feature type="region of interest" description="Disordered" evidence="1">
    <location>
        <begin position="164"/>
        <end position="187"/>
    </location>
</feature>
<keyword evidence="3" id="KW-1185">Reference proteome</keyword>
<gene>
    <name evidence="2" type="ORF">BAUCODRAFT_119555</name>
</gene>